<keyword evidence="9" id="KW-0521">NADP</keyword>
<comment type="subcellular location">
    <subcellularLocation>
        <location evidence="2">Cytoplasm</location>
    </subcellularLocation>
</comment>
<dbReference type="Pfam" id="PF02852">
    <property type="entry name" value="Pyr_redox_dim"/>
    <property type="match status" value="1"/>
</dbReference>
<dbReference type="GO" id="GO:0004148">
    <property type="term" value="F:dihydrolipoyl dehydrogenase (NADH) activity"/>
    <property type="evidence" value="ECO:0007669"/>
    <property type="project" value="TreeGrafter"/>
</dbReference>
<evidence type="ECO:0000256" key="1">
    <source>
        <dbReference type="ARBA" id="ARBA00002842"/>
    </source>
</evidence>
<comment type="cofactor">
    <cofactor evidence="14">
        <name>FAD</name>
        <dbReference type="ChEBI" id="CHEBI:57692"/>
    </cofactor>
    <text evidence="14">Binds 1 FAD per subunit.</text>
</comment>
<keyword evidence="14" id="KW-0547">Nucleotide-binding</keyword>
<dbReference type="InterPro" id="IPR023753">
    <property type="entry name" value="FAD/NAD-binding_dom"/>
</dbReference>
<evidence type="ECO:0000256" key="4">
    <source>
        <dbReference type="ARBA" id="ARBA00012772"/>
    </source>
</evidence>
<feature type="domain" description="FAD/NAD(P)-binding" evidence="16">
    <location>
        <begin position="8"/>
        <end position="326"/>
    </location>
</feature>
<evidence type="ECO:0000256" key="14">
    <source>
        <dbReference type="PIRSR" id="PIRSR000350-3"/>
    </source>
</evidence>
<reference evidence="18" key="1">
    <citation type="journal article" date="2017" name="Environ. Microbiol. Rep.">
        <title>Genetic Diversity of Marine Anaerobic Ammonium-Oxidizing Bacteria as Revealed by Genomic and Proteomic Analyses of 'Candidatus Scalindua japonica'.</title>
        <authorList>
            <person name="Oshiki M."/>
            <person name="Mizuto K."/>
            <person name="Kimura Z."/>
            <person name="Kindaichi T."/>
            <person name="Satoh H."/>
            <person name="Okabe S."/>
        </authorList>
    </citation>
    <scope>NUCLEOTIDE SEQUENCE [LARGE SCALE GENOMIC DNA]</scope>
    <source>
        <strain evidence="18">husup-a2</strain>
    </source>
</reference>
<evidence type="ECO:0000256" key="7">
    <source>
        <dbReference type="ARBA" id="ARBA00022630"/>
    </source>
</evidence>
<dbReference type="SUPFAM" id="SSF51905">
    <property type="entry name" value="FAD/NAD(P)-binding domain"/>
    <property type="match status" value="1"/>
</dbReference>
<sequence>MPESDYEYDLLVLGCGPAGQKAALAVAKLKKKVAIIEPRFLGGVCTNTGTMPSKTLREAAIQLTNYRLRFVGTAFKDCLKMADLVKRVNWVIRHETEVIEEQLRRNGIEILPGYGKFKNGNTINIFDNSGKLLREVRTKFSVICSGTAPFLPENVPFDGRSIFYTDNVLSIKELPASITIVGGGIIGMEFCSIFSILGIRINVVEKRPEILAFVDRDIRTNLISQLDVRNTQFFLNDSVASIRKTKDDHVEIRLDSGKSILSQMALFCTHRVVATGDLGLNKVKVDVDERGMIVVNDFYQTSNKRIYAAGDVVGHPQLASTSFEQGRIAGTHAFRKKVPPMSAHFPVGIYTIPEISFVGPTEEQLSAEHIPYSIGKSFFKESSRGVIMGALDGMLKLIFHQESKKLLAVHVIGENATELVHLGQAVIEFGGTIDYFIDNVFNHPTLAETYKYAALSGLNRMNDV</sequence>
<dbReference type="InterPro" id="IPR016156">
    <property type="entry name" value="FAD/NAD-linked_Rdtase_dimer_sf"/>
</dbReference>
<evidence type="ECO:0000256" key="5">
    <source>
        <dbReference type="ARBA" id="ARBA00016603"/>
    </source>
</evidence>
<dbReference type="GO" id="GO:0003957">
    <property type="term" value="F:NAD(P)+ transhydrogenase (Si-specific) activity"/>
    <property type="evidence" value="ECO:0007669"/>
    <property type="project" value="UniProtKB-EC"/>
</dbReference>
<name>A0A286TXH3_9BACT</name>
<dbReference type="RefSeq" id="WP_096893980.1">
    <property type="nucleotide sequence ID" value="NZ_BAOS01000013.1"/>
</dbReference>
<dbReference type="InterPro" id="IPR004099">
    <property type="entry name" value="Pyr_nucl-diS_OxRdtase_dimer"/>
</dbReference>
<dbReference type="PANTHER" id="PTHR22912">
    <property type="entry name" value="DISULFIDE OXIDOREDUCTASE"/>
    <property type="match status" value="1"/>
</dbReference>
<dbReference type="PRINTS" id="PR00368">
    <property type="entry name" value="FADPNR"/>
</dbReference>
<evidence type="ECO:0000256" key="11">
    <source>
        <dbReference type="ARBA" id="ARBA00023027"/>
    </source>
</evidence>
<protein>
    <recommendedName>
        <fullName evidence="5">Soluble pyridine nucleotide transhydrogenase</fullName>
        <ecNumber evidence="4">1.6.1.1</ecNumber>
    </recommendedName>
    <alternativeName>
        <fullName evidence="12">NAD(P)(+) transhydrogenase [B-specific]</fullName>
    </alternativeName>
</protein>
<gene>
    <name evidence="17" type="ORF">SCALIN_C13_0094</name>
</gene>
<keyword evidence="8 14" id="KW-0274">FAD</keyword>
<keyword evidence="7" id="KW-0285">Flavoprotein</keyword>
<evidence type="ECO:0000256" key="8">
    <source>
        <dbReference type="ARBA" id="ARBA00022827"/>
    </source>
</evidence>
<dbReference type="GO" id="GO:0050660">
    <property type="term" value="F:flavin adenine dinucleotide binding"/>
    <property type="evidence" value="ECO:0007669"/>
    <property type="project" value="TreeGrafter"/>
</dbReference>
<feature type="binding site" evidence="14">
    <location>
        <position position="54"/>
    </location>
    <ligand>
        <name>FAD</name>
        <dbReference type="ChEBI" id="CHEBI:57692"/>
    </ligand>
</feature>
<feature type="active site" description="Proton acceptor" evidence="13">
    <location>
        <position position="443"/>
    </location>
</feature>
<dbReference type="GO" id="GO:0006103">
    <property type="term" value="P:2-oxoglutarate metabolic process"/>
    <property type="evidence" value="ECO:0007669"/>
    <property type="project" value="TreeGrafter"/>
</dbReference>
<feature type="binding site" evidence="14">
    <location>
        <position position="311"/>
    </location>
    <ligand>
        <name>FAD</name>
        <dbReference type="ChEBI" id="CHEBI:57692"/>
    </ligand>
</feature>
<evidence type="ECO:0000313" key="18">
    <source>
        <dbReference type="Proteomes" id="UP000218542"/>
    </source>
</evidence>
<comment type="function">
    <text evidence="1">Conversion of NADPH, generated by peripheral catabolic pathways, to NADH, which can enter the respiratory chain for energy generation.</text>
</comment>
<dbReference type="FunFam" id="3.30.390.30:FF:000001">
    <property type="entry name" value="Dihydrolipoyl dehydrogenase"/>
    <property type="match status" value="1"/>
</dbReference>
<keyword evidence="18" id="KW-1185">Reference proteome</keyword>
<dbReference type="Pfam" id="PF07992">
    <property type="entry name" value="Pyr_redox_2"/>
    <property type="match status" value="1"/>
</dbReference>
<keyword evidence="6" id="KW-0963">Cytoplasm</keyword>
<evidence type="ECO:0000259" key="15">
    <source>
        <dbReference type="Pfam" id="PF02852"/>
    </source>
</evidence>
<feature type="binding site" evidence="14">
    <location>
        <position position="205"/>
    </location>
    <ligand>
        <name>NAD(+)</name>
        <dbReference type="ChEBI" id="CHEBI:57540"/>
    </ligand>
</feature>
<dbReference type="EC" id="1.6.1.1" evidence="4"/>
<accession>A0A286TXH3</accession>
<dbReference type="PRINTS" id="PR00411">
    <property type="entry name" value="PNDRDTASEI"/>
</dbReference>
<dbReference type="PANTHER" id="PTHR22912:SF93">
    <property type="entry name" value="SOLUBLE PYRIDINE NUCLEOTIDE TRANSHYDROGENASE"/>
    <property type="match status" value="1"/>
</dbReference>
<feature type="binding site" evidence="14">
    <location>
        <begin position="182"/>
        <end position="189"/>
    </location>
    <ligand>
        <name>NAD(+)</name>
        <dbReference type="ChEBI" id="CHEBI:57540"/>
    </ligand>
</feature>
<comment type="caution">
    <text evidence="17">The sequence shown here is derived from an EMBL/GenBank/DDBJ whole genome shotgun (WGS) entry which is preliminary data.</text>
</comment>
<keyword evidence="11 14" id="KW-0520">NAD</keyword>
<dbReference type="SUPFAM" id="SSF55424">
    <property type="entry name" value="FAD/NAD-linked reductases, dimerisation (C-terminal) domain"/>
    <property type="match status" value="1"/>
</dbReference>
<dbReference type="Gene3D" id="3.50.50.60">
    <property type="entry name" value="FAD/NAD(P)-binding domain"/>
    <property type="match status" value="2"/>
</dbReference>
<dbReference type="InterPro" id="IPR036188">
    <property type="entry name" value="FAD/NAD-bd_sf"/>
</dbReference>
<organism evidence="17 18">
    <name type="scientific">Candidatus Scalindua japonica</name>
    <dbReference type="NCBI Taxonomy" id="1284222"/>
    <lineage>
        <taxon>Bacteria</taxon>
        <taxon>Pseudomonadati</taxon>
        <taxon>Planctomycetota</taxon>
        <taxon>Candidatus Brocadiia</taxon>
        <taxon>Candidatus Brocadiales</taxon>
        <taxon>Candidatus Scalinduaceae</taxon>
        <taxon>Candidatus Scalindua</taxon>
    </lineage>
</organism>
<evidence type="ECO:0000256" key="6">
    <source>
        <dbReference type="ARBA" id="ARBA00022490"/>
    </source>
</evidence>
<feature type="domain" description="Pyridine nucleotide-disulphide oxidoreductase dimerisation" evidence="15">
    <location>
        <begin position="346"/>
        <end position="453"/>
    </location>
</feature>
<comment type="similarity">
    <text evidence="3">Belongs to the class-I pyridine nucleotide-disulfide oxidoreductase family.</text>
</comment>
<evidence type="ECO:0000256" key="10">
    <source>
        <dbReference type="ARBA" id="ARBA00023002"/>
    </source>
</evidence>
<proteinExistence type="inferred from homology"/>
<evidence type="ECO:0000256" key="2">
    <source>
        <dbReference type="ARBA" id="ARBA00004496"/>
    </source>
</evidence>
<dbReference type="AlphaFoldDB" id="A0A286TXH3"/>
<dbReference type="InterPro" id="IPR001100">
    <property type="entry name" value="Pyr_nuc-diS_OxRdtase"/>
</dbReference>
<dbReference type="NCBIfam" id="NF003585">
    <property type="entry name" value="PRK05249.1"/>
    <property type="match status" value="1"/>
</dbReference>
<evidence type="ECO:0000259" key="16">
    <source>
        <dbReference type="Pfam" id="PF07992"/>
    </source>
</evidence>
<dbReference type="PIRSF" id="PIRSF000350">
    <property type="entry name" value="Mercury_reductase_MerA"/>
    <property type="match status" value="1"/>
</dbReference>
<evidence type="ECO:0000256" key="13">
    <source>
        <dbReference type="PIRSR" id="PIRSR000350-2"/>
    </source>
</evidence>
<evidence type="ECO:0000313" key="17">
    <source>
        <dbReference type="EMBL" id="GAX60582.1"/>
    </source>
</evidence>
<dbReference type="Proteomes" id="UP000218542">
    <property type="component" value="Unassembled WGS sequence"/>
</dbReference>
<dbReference type="Gene3D" id="3.30.390.30">
    <property type="match status" value="1"/>
</dbReference>
<evidence type="ECO:0000256" key="3">
    <source>
        <dbReference type="ARBA" id="ARBA00007532"/>
    </source>
</evidence>
<evidence type="ECO:0000256" key="12">
    <source>
        <dbReference type="ARBA" id="ARBA00031183"/>
    </source>
</evidence>
<evidence type="ECO:0000256" key="9">
    <source>
        <dbReference type="ARBA" id="ARBA00022857"/>
    </source>
</evidence>
<dbReference type="GO" id="GO:0005829">
    <property type="term" value="C:cytosol"/>
    <property type="evidence" value="ECO:0007669"/>
    <property type="project" value="TreeGrafter"/>
</dbReference>
<dbReference type="OrthoDB" id="230580at2"/>
<dbReference type="EMBL" id="BAOS01000013">
    <property type="protein sequence ID" value="GAX60582.1"/>
    <property type="molecule type" value="Genomic_DNA"/>
</dbReference>
<feature type="binding site" evidence="14">
    <location>
        <position position="115"/>
    </location>
    <ligand>
        <name>FAD</name>
        <dbReference type="ChEBI" id="CHEBI:57692"/>
    </ligand>
</feature>
<dbReference type="InterPro" id="IPR050151">
    <property type="entry name" value="Class-I_Pyr_Nuc-Dis_Oxidored"/>
</dbReference>
<keyword evidence="10" id="KW-0560">Oxidoreductase</keyword>